<dbReference type="GO" id="GO:0006226">
    <property type="term" value="P:dUMP biosynthetic process"/>
    <property type="evidence" value="ECO:0007669"/>
    <property type="project" value="InterPro"/>
</dbReference>
<protein>
    <recommendedName>
        <fullName evidence="3">dUTP diphosphatase</fullName>
        <ecNumber evidence="3">3.6.1.23</ecNumber>
    </recommendedName>
</protein>
<dbReference type="Pfam" id="PF00692">
    <property type="entry name" value="dUTPase"/>
    <property type="match status" value="1"/>
</dbReference>
<evidence type="ECO:0000313" key="7">
    <source>
        <dbReference type="Proteomes" id="UP000734854"/>
    </source>
</evidence>
<keyword evidence="7" id="KW-1185">Reference proteome</keyword>
<evidence type="ECO:0000256" key="3">
    <source>
        <dbReference type="ARBA" id="ARBA00012379"/>
    </source>
</evidence>
<dbReference type="Gene3D" id="2.70.40.10">
    <property type="match status" value="1"/>
</dbReference>
<evidence type="ECO:0000259" key="5">
    <source>
        <dbReference type="Pfam" id="PF00692"/>
    </source>
</evidence>
<dbReference type="GO" id="GO:0004170">
    <property type="term" value="F:dUTP diphosphatase activity"/>
    <property type="evidence" value="ECO:0007669"/>
    <property type="project" value="UniProtKB-EC"/>
</dbReference>
<comment type="caution">
    <text evidence="6">The sequence shown here is derived from an EMBL/GenBank/DDBJ whole genome shotgun (WGS) entry which is preliminary data.</text>
</comment>
<dbReference type="PANTHER" id="PTHR11241:SF0">
    <property type="entry name" value="DEOXYURIDINE 5'-TRIPHOSPHATE NUCLEOTIDOHYDROLASE"/>
    <property type="match status" value="1"/>
</dbReference>
<dbReference type="InterPro" id="IPR029054">
    <property type="entry name" value="dUTPase-like"/>
</dbReference>
<gene>
    <name evidence="6" type="ORF">ZIOFF_001895</name>
</gene>
<dbReference type="InterPro" id="IPR036157">
    <property type="entry name" value="dUTPase-like_sf"/>
</dbReference>
<comment type="similarity">
    <text evidence="2">Belongs to the dUTPase family.</text>
</comment>
<dbReference type="EMBL" id="JACMSC010000001">
    <property type="protein sequence ID" value="KAG6536826.1"/>
    <property type="molecule type" value="Genomic_DNA"/>
</dbReference>
<dbReference type="GO" id="GO:0046081">
    <property type="term" value="P:dUTP catabolic process"/>
    <property type="evidence" value="ECO:0007669"/>
    <property type="project" value="InterPro"/>
</dbReference>
<dbReference type="PANTHER" id="PTHR11241">
    <property type="entry name" value="DEOXYURIDINE 5'-TRIPHOSPHATE NUCLEOTIDOHYDROLASE"/>
    <property type="match status" value="1"/>
</dbReference>
<accession>A0A8J5I4A1</accession>
<keyword evidence="4" id="KW-0546">Nucleotide metabolism</keyword>
<dbReference type="Proteomes" id="UP000734854">
    <property type="component" value="Unassembled WGS sequence"/>
</dbReference>
<evidence type="ECO:0000313" key="6">
    <source>
        <dbReference type="EMBL" id="KAG6536826.1"/>
    </source>
</evidence>
<dbReference type="EC" id="3.6.1.23" evidence="3"/>
<dbReference type="AlphaFoldDB" id="A0A8J5I4A1"/>
<organism evidence="6 7">
    <name type="scientific">Zingiber officinale</name>
    <name type="common">Ginger</name>
    <name type="synonym">Amomum zingiber</name>
    <dbReference type="NCBI Taxonomy" id="94328"/>
    <lineage>
        <taxon>Eukaryota</taxon>
        <taxon>Viridiplantae</taxon>
        <taxon>Streptophyta</taxon>
        <taxon>Embryophyta</taxon>
        <taxon>Tracheophyta</taxon>
        <taxon>Spermatophyta</taxon>
        <taxon>Magnoliopsida</taxon>
        <taxon>Liliopsida</taxon>
        <taxon>Zingiberales</taxon>
        <taxon>Zingiberaceae</taxon>
        <taxon>Zingiber</taxon>
    </lineage>
</organism>
<name>A0A8J5I4A1_ZINOF</name>
<feature type="domain" description="dUTPase-like" evidence="5">
    <location>
        <begin position="118"/>
        <end position="183"/>
    </location>
</feature>
<proteinExistence type="inferred from homology"/>
<dbReference type="SUPFAM" id="SSF51283">
    <property type="entry name" value="dUTPase-like"/>
    <property type="match status" value="1"/>
</dbReference>
<sequence>MGLVMIRIYALHRRDTGAMVLVVLRDTRWRWDRSIIGTMEMDLTHGTQMVYVILDQMKNIHDFSNHVEISIQTHGYAEWQGSLIEELSRYQEQDLQLKSCSGKGGFFGHQHEGTQYTNWVGVIDSDFRGEVKILVFNMAYGNIILNKGEAIAQLILEKAATLESVQVVDLLHTVRGTGGFGSTNQTVTIQTATSVVQLGTTVWTNLMDKLLPRKRMPIDDTSTSNQCTYQQLHVLTADVPNNEWINPFYMEDGGYDSSTSFYSAEPNTFDEQIMAHMDLEEGLEMDYLIPRTNEGIYVSSSAISRYNPPEDTMMGAP</sequence>
<evidence type="ECO:0000256" key="4">
    <source>
        <dbReference type="ARBA" id="ARBA00023080"/>
    </source>
</evidence>
<comment type="pathway">
    <text evidence="1">Pyrimidine metabolism; dUMP biosynthesis; dUMP from dCTP (dUTP route): step 2/2.</text>
</comment>
<evidence type="ECO:0000256" key="2">
    <source>
        <dbReference type="ARBA" id="ARBA00006581"/>
    </source>
</evidence>
<dbReference type="GO" id="GO:0000287">
    <property type="term" value="F:magnesium ion binding"/>
    <property type="evidence" value="ECO:0007669"/>
    <property type="project" value="InterPro"/>
</dbReference>
<dbReference type="InterPro" id="IPR008181">
    <property type="entry name" value="dUTPase"/>
</dbReference>
<reference evidence="6 7" key="1">
    <citation type="submission" date="2020-08" db="EMBL/GenBank/DDBJ databases">
        <title>Plant Genome Project.</title>
        <authorList>
            <person name="Zhang R.-G."/>
        </authorList>
    </citation>
    <scope>NUCLEOTIDE SEQUENCE [LARGE SCALE GENOMIC DNA]</scope>
    <source>
        <tissue evidence="6">Rhizome</tissue>
    </source>
</reference>
<evidence type="ECO:0000256" key="1">
    <source>
        <dbReference type="ARBA" id="ARBA00005142"/>
    </source>
</evidence>